<dbReference type="InterPro" id="IPR010845">
    <property type="entry name" value="FlaF"/>
</dbReference>
<accession>A0ABT1VSA4</accession>
<proteinExistence type="predicted"/>
<reference evidence="1 2" key="1">
    <citation type="submission" date="2022-06" db="EMBL/GenBank/DDBJ databases">
        <title>Rhizosaccharibacter gen. nov. sp. nov. KSS12, endophytic bacteria isolated from sugarcane.</title>
        <authorList>
            <person name="Pitiwittayakul N."/>
        </authorList>
    </citation>
    <scope>NUCLEOTIDE SEQUENCE [LARGE SCALE GENOMIC DNA]</scope>
    <source>
        <strain evidence="1 2">KSS12</strain>
    </source>
</reference>
<organism evidence="1 2">
    <name type="scientific">Rhizosaccharibacter radicis</name>
    <dbReference type="NCBI Taxonomy" id="2782605"/>
    <lineage>
        <taxon>Bacteria</taxon>
        <taxon>Pseudomonadati</taxon>
        <taxon>Pseudomonadota</taxon>
        <taxon>Alphaproteobacteria</taxon>
        <taxon>Acetobacterales</taxon>
        <taxon>Acetobacteraceae</taxon>
        <taxon>Rhizosaccharibacter</taxon>
    </lineage>
</organism>
<protein>
    <submittedName>
        <fullName evidence="1">Flagellar biosynthesis regulator FlaF</fullName>
    </submittedName>
</protein>
<dbReference type="EMBL" id="JAMZEJ010000001">
    <property type="protein sequence ID" value="MCQ8239226.1"/>
    <property type="molecule type" value="Genomic_DNA"/>
</dbReference>
<comment type="caution">
    <text evidence="1">The sequence shown here is derived from an EMBL/GenBank/DDBJ whole genome shotgun (WGS) entry which is preliminary data.</text>
</comment>
<evidence type="ECO:0000313" key="1">
    <source>
        <dbReference type="EMBL" id="MCQ8239226.1"/>
    </source>
</evidence>
<keyword evidence="1" id="KW-0966">Cell projection</keyword>
<keyword evidence="1" id="KW-0282">Flagellum</keyword>
<keyword evidence="1" id="KW-0969">Cilium</keyword>
<evidence type="ECO:0000313" key="2">
    <source>
        <dbReference type="Proteomes" id="UP001524547"/>
    </source>
</evidence>
<dbReference type="RefSeq" id="WP_422917976.1">
    <property type="nucleotide sequence ID" value="NZ_JAMZEJ010000001.1"/>
</dbReference>
<sequence>MSYAVNQYRRAAGTTLSPREAEAAAFVFVDRLLQGAESDAAQRMRALGRNHELWSMLMKDVGMDNNRLPPVLKQDLLFLGVWSMRYSIAAMGDDRELGPLRAINQDMIAALRSDQRDAVLHAPALKLAG</sequence>
<gene>
    <name evidence="1" type="ORF">NFI88_00020</name>
</gene>
<keyword evidence="2" id="KW-1185">Reference proteome</keyword>
<dbReference type="Proteomes" id="UP001524547">
    <property type="component" value="Unassembled WGS sequence"/>
</dbReference>
<name>A0ABT1VSA4_9PROT</name>
<dbReference type="Pfam" id="PF07309">
    <property type="entry name" value="FlaF"/>
    <property type="match status" value="1"/>
</dbReference>